<accession>A0ABD1SRA4</accession>
<sequence>MGENSKTKKSVNSFGSSLQEPSITPIFEDENDVAADASLYRELQQLKSKVSRLETSVDEKLRELRSKDESSKHLEKIAEEKSSRLASLQSEVQLLQEKGSLDAKEQVGKVDEQASKLEKQIVNLKKEIEVQNRKTDELETRANVAEKKIEGMNLKLESLRLINDEQRSKIRKAERALQVAEEEMVKDKLKASSISQQLNEVPQPWLLPWFSAHFGYCKLIGKSSAKPALDLTIEQALEKLSEVEKWAQPHFETFKTEWIPAIKECCTAFVSDIEPQVQSLTTKAFDFYQVTKGTFEAHIVKIQEIMDPYFQEAKRFTKPHIDHVSRIAKPHADKARVFLKPYSNEVLRNYKKIAENVRIYHSQVQANLHETLNSYEFTKPLATEELLWLMASILMVLPVVFLFRILLRKKPRKRTHKTRTSHNHRRVKRVHADK</sequence>
<protein>
    <submittedName>
        <fullName evidence="3">Myosin heavy chain-related</fullName>
    </submittedName>
</protein>
<evidence type="ECO:0000313" key="4">
    <source>
        <dbReference type="Proteomes" id="UP001604277"/>
    </source>
</evidence>
<feature type="region of interest" description="Disordered" evidence="1">
    <location>
        <begin position="1"/>
        <end position="25"/>
    </location>
</feature>
<dbReference type="AlphaFoldDB" id="A0ABD1SRA4"/>
<dbReference type="PANTHER" id="PTHR34360:SF7">
    <property type="match status" value="1"/>
</dbReference>
<dbReference type="EMBL" id="JBFOLJ010000010">
    <property type="protein sequence ID" value="KAL2503223.1"/>
    <property type="molecule type" value="Genomic_DNA"/>
</dbReference>
<name>A0ABD1SRA4_9LAMI</name>
<comment type="caution">
    <text evidence="3">The sequence shown here is derived from an EMBL/GenBank/DDBJ whole genome shotgun (WGS) entry which is preliminary data.</text>
</comment>
<dbReference type="PANTHER" id="PTHR34360">
    <property type="entry name" value="OS08G0519400 PROTEIN"/>
    <property type="match status" value="1"/>
</dbReference>
<evidence type="ECO:0000313" key="3">
    <source>
        <dbReference type="EMBL" id="KAL2503223.1"/>
    </source>
</evidence>
<feature type="compositionally biased region" description="Polar residues" evidence="1">
    <location>
        <begin position="10"/>
        <end position="22"/>
    </location>
</feature>
<organism evidence="3 4">
    <name type="scientific">Forsythia ovata</name>
    <dbReference type="NCBI Taxonomy" id="205694"/>
    <lineage>
        <taxon>Eukaryota</taxon>
        <taxon>Viridiplantae</taxon>
        <taxon>Streptophyta</taxon>
        <taxon>Embryophyta</taxon>
        <taxon>Tracheophyta</taxon>
        <taxon>Spermatophyta</taxon>
        <taxon>Magnoliopsida</taxon>
        <taxon>eudicotyledons</taxon>
        <taxon>Gunneridae</taxon>
        <taxon>Pentapetalae</taxon>
        <taxon>asterids</taxon>
        <taxon>lamiids</taxon>
        <taxon>Lamiales</taxon>
        <taxon>Oleaceae</taxon>
        <taxon>Forsythieae</taxon>
        <taxon>Forsythia</taxon>
    </lineage>
</organism>
<feature type="region of interest" description="Disordered" evidence="1">
    <location>
        <begin position="51"/>
        <end position="83"/>
    </location>
</feature>
<dbReference type="Proteomes" id="UP001604277">
    <property type="component" value="Unassembled WGS sequence"/>
</dbReference>
<keyword evidence="2" id="KW-0812">Transmembrane</keyword>
<dbReference type="SUPFAM" id="SSF58113">
    <property type="entry name" value="Apolipoprotein A-I"/>
    <property type="match status" value="1"/>
</dbReference>
<evidence type="ECO:0000256" key="2">
    <source>
        <dbReference type="SAM" id="Phobius"/>
    </source>
</evidence>
<proteinExistence type="predicted"/>
<evidence type="ECO:0000256" key="1">
    <source>
        <dbReference type="SAM" id="MobiDB-lite"/>
    </source>
</evidence>
<feature type="transmembrane region" description="Helical" evidence="2">
    <location>
        <begin position="386"/>
        <end position="407"/>
    </location>
</feature>
<keyword evidence="2" id="KW-0472">Membrane</keyword>
<gene>
    <name evidence="3" type="ORF">Fot_37071</name>
</gene>
<keyword evidence="4" id="KW-1185">Reference proteome</keyword>
<feature type="region of interest" description="Disordered" evidence="1">
    <location>
        <begin position="412"/>
        <end position="434"/>
    </location>
</feature>
<keyword evidence="2" id="KW-1133">Transmembrane helix</keyword>
<reference evidence="4" key="1">
    <citation type="submission" date="2024-07" db="EMBL/GenBank/DDBJ databases">
        <title>Two chromosome-level genome assemblies of Korean endemic species Abeliophyllum distichum and Forsythia ovata (Oleaceae).</title>
        <authorList>
            <person name="Jang H."/>
        </authorList>
    </citation>
    <scope>NUCLEOTIDE SEQUENCE [LARGE SCALE GENOMIC DNA]</scope>
</reference>